<feature type="coiled-coil region" evidence="1">
    <location>
        <begin position="161"/>
        <end position="188"/>
    </location>
</feature>
<dbReference type="InterPro" id="IPR036785">
    <property type="entry name" value="YkyA-like_sf"/>
</dbReference>
<dbReference type="RefSeq" id="WP_367778932.1">
    <property type="nucleotide sequence ID" value="NZ_JBFMIA010000003.1"/>
</dbReference>
<keyword evidence="3" id="KW-1185">Reference proteome</keyword>
<feature type="coiled-coil region" evidence="1">
    <location>
        <begin position="50"/>
        <end position="106"/>
    </location>
</feature>
<organism evidence="2 3">
    <name type="scientific">Jeotgalibacillus marinus</name>
    <dbReference type="NCBI Taxonomy" id="86667"/>
    <lineage>
        <taxon>Bacteria</taxon>
        <taxon>Bacillati</taxon>
        <taxon>Bacillota</taxon>
        <taxon>Bacilli</taxon>
        <taxon>Bacillales</taxon>
        <taxon>Caryophanaceae</taxon>
        <taxon>Jeotgalibacillus</taxon>
    </lineage>
</organism>
<accession>A0ABV3Q2B6</accession>
<dbReference type="Proteomes" id="UP001556040">
    <property type="component" value="Unassembled WGS sequence"/>
</dbReference>
<protein>
    <submittedName>
        <fullName evidence="2">YkyA family protein</fullName>
    </submittedName>
</protein>
<proteinExistence type="predicted"/>
<keyword evidence="1" id="KW-0175">Coiled coil</keyword>
<dbReference type="InterPro" id="IPR019454">
    <property type="entry name" value="Lipoprot_YkyA-like"/>
</dbReference>
<reference evidence="2 3" key="1">
    <citation type="journal article" date="1979" name="Int. J. Syst. Evol. Microbiol.">
        <title>Bacillus globisporus subsp. marinus subsp. nov.</title>
        <authorList>
            <person name="Liu H."/>
        </authorList>
    </citation>
    <scope>NUCLEOTIDE SEQUENCE [LARGE SCALE GENOMIC DNA]</scope>
    <source>
        <strain evidence="2 3">DSM 1297</strain>
    </source>
</reference>
<dbReference type="Gene3D" id="1.20.120.570">
    <property type="entry name" value="YkyA-like"/>
    <property type="match status" value="1"/>
</dbReference>
<sequence>MKIYILTVSFILSLFLTGCVFGPSPEEEISEVLDAIVEKEQGFVDSQEPIKTLEQDEKELFDNIMALSIEEFDEIEVLAEEALENLKQREEQIVIEAESIKEAKKEFEKINEYVGDIEDATLRSHVEEMIEVMYQRYDSHNELIVKYEEAIDLDRELYTMLKDEELVFEDLKEQVEKVNTQYDTTLELNDEFNLITDQYNQLKSDFYEMSGRDEEE</sequence>
<gene>
    <name evidence="2" type="ORF">AB1471_06555</name>
</gene>
<dbReference type="PROSITE" id="PS51257">
    <property type="entry name" value="PROKAR_LIPOPROTEIN"/>
    <property type="match status" value="1"/>
</dbReference>
<comment type="caution">
    <text evidence="2">The sequence shown here is derived from an EMBL/GenBank/DDBJ whole genome shotgun (WGS) entry which is preliminary data.</text>
</comment>
<evidence type="ECO:0000313" key="2">
    <source>
        <dbReference type="EMBL" id="MEW9501462.1"/>
    </source>
</evidence>
<evidence type="ECO:0000256" key="1">
    <source>
        <dbReference type="SAM" id="Coils"/>
    </source>
</evidence>
<evidence type="ECO:0000313" key="3">
    <source>
        <dbReference type="Proteomes" id="UP001556040"/>
    </source>
</evidence>
<dbReference type="SUPFAM" id="SSF140423">
    <property type="entry name" value="MW0975(SA0943)-like"/>
    <property type="match status" value="1"/>
</dbReference>
<dbReference type="Pfam" id="PF10368">
    <property type="entry name" value="YkyA"/>
    <property type="match status" value="1"/>
</dbReference>
<dbReference type="EMBL" id="JBFMIA010000003">
    <property type="protein sequence ID" value="MEW9501462.1"/>
    <property type="molecule type" value="Genomic_DNA"/>
</dbReference>
<name>A0ABV3Q2B6_9BACL</name>